<proteinExistence type="predicted"/>
<keyword evidence="3" id="KW-1185">Reference proteome</keyword>
<dbReference type="CDD" id="cd00090">
    <property type="entry name" value="HTH_ARSR"/>
    <property type="match status" value="1"/>
</dbReference>
<dbReference type="PANTHER" id="PTHR37318:SF1">
    <property type="entry name" value="BSL7504 PROTEIN"/>
    <property type="match status" value="1"/>
</dbReference>
<gene>
    <name evidence="2" type="ORF">ACFSXZ_37980</name>
</gene>
<evidence type="ECO:0000313" key="2">
    <source>
        <dbReference type="EMBL" id="MFD2422136.1"/>
    </source>
</evidence>
<evidence type="ECO:0000259" key="1">
    <source>
        <dbReference type="Pfam" id="PF13601"/>
    </source>
</evidence>
<dbReference type="EMBL" id="JBHUKR010000024">
    <property type="protein sequence ID" value="MFD2422136.1"/>
    <property type="molecule type" value="Genomic_DNA"/>
</dbReference>
<reference evidence="3" key="1">
    <citation type="journal article" date="2019" name="Int. J. Syst. Evol. Microbiol.">
        <title>The Global Catalogue of Microorganisms (GCM) 10K type strain sequencing project: providing services to taxonomists for standard genome sequencing and annotation.</title>
        <authorList>
            <consortium name="The Broad Institute Genomics Platform"/>
            <consortium name="The Broad Institute Genome Sequencing Center for Infectious Disease"/>
            <person name="Wu L."/>
            <person name="Ma J."/>
        </authorList>
    </citation>
    <scope>NUCLEOTIDE SEQUENCE [LARGE SCALE GENOMIC DNA]</scope>
    <source>
        <strain evidence="3">CGMCC 4.7645</strain>
    </source>
</reference>
<protein>
    <submittedName>
        <fullName evidence="2">Winged helix-turn-helix domain-containing protein</fullName>
    </submittedName>
</protein>
<dbReference type="PANTHER" id="PTHR37318">
    <property type="entry name" value="BSL7504 PROTEIN"/>
    <property type="match status" value="1"/>
</dbReference>
<dbReference type="Gene3D" id="1.10.10.10">
    <property type="entry name" value="Winged helix-like DNA-binding domain superfamily/Winged helix DNA-binding domain"/>
    <property type="match status" value="1"/>
</dbReference>
<feature type="domain" description="Winged helix DNA-binding" evidence="1">
    <location>
        <begin position="22"/>
        <end position="100"/>
    </location>
</feature>
<dbReference type="InterPro" id="IPR027395">
    <property type="entry name" value="WH_DNA-bd_dom"/>
</dbReference>
<organism evidence="2 3">
    <name type="scientific">Amycolatopsis pigmentata</name>
    <dbReference type="NCBI Taxonomy" id="450801"/>
    <lineage>
        <taxon>Bacteria</taxon>
        <taxon>Bacillati</taxon>
        <taxon>Actinomycetota</taxon>
        <taxon>Actinomycetes</taxon>
        <taxon>Pseudonocardiales</taxon>
        <taxon>Pseudonocardiaceae</taxon>
        <taxon>Amycolatopsis</taxon>
    </lineage>
</organism>
<dbReference type="Pfam" id="PF13601">
    <property type="entry name" value="HTH_34"/>
    <property type="match status" value="1"/>
</dbReference>
<comment type="caution">
    <text evidence="2">The sequence shown here is derived from an EMBL/GenBank/DDBJ whole genome shotgun (WGS) entry which is preliminary data.</text>
</comment>
<accession>A0ABW5GB60</accession>
<dbReference type="SUPFAM" id="SSF46785">
    <property type="entry name" value="Winged helix' DNA-binding domain"/>
    <property type="match status" value="1"/>
</dbReference>
<name>A0ABW5GB60_9PSEU</name>
<dbReference type="Proteomes" id="UP001597417">
    <property type="component" value="Unassembled WGS sequence"/>
</dbReference>
<evidence type="ECO:0000313" key="3">
    <source>
        <dbReference type="Proteomes" id="UP001597417"/>
    </source>
</evidence>
<dbReference type="InterPro" id="IPR011991">
    <property type="entry name" value="ArsR-like_HTH"/>
</dbReference>
<dbReference type="InterPro" id="IPR036390">
    <property type="entry name" value="WH_DNA-bd_sf"/>
</dbReference>
<dbReference type="RefSeq" id="WP_378271046.1">
    <property type="nucleotide sequence ID" value="NZ_JBHUKR010000024.1"/>
</dbReference>
<sequence>MTSVPPPGRTAGLDRLLSDPTRLAIMSVLCAVEWCEFAFLRDSVSLSDSALSKQLTTLKNDGQIEQRRTYTGRVPKTTVRATDDGRYRFRKHVEALRTIVEQTPRPEPGPA</sequence>
<dbReference type="InterPro" id="IPR036388">
    <property type="entry name" value="WH-like_DNA-bd_sf"/>
</dbReference>